<dbReference type="Pfam" id="PF00235">
    <property type="entry name" value="Profilin"/>
    <property type="match status" value="1"/>
</dbReference>
<comment type="caution">
    <text evidence="8">The sequence shown here is derived from an EMBL/GenBank/DDBJ whole genome shotgun (WGS) entry which is preliminary data.</text>
</comment>
<proteinExistence type="inferred from homology"/>
<evidence type="ECO:0000256" key="6">
    <source>
        <dbReference type="RuleBase" id="RU003908"/>
    </source>
</evidence>
<dbReference type="SUPFAM" id="SSF55770">
    <property type="entry name" value="Profilin (actin-binding protein)"/>
    <property type="match status" value="1"/>
</dbReference>
<comment type="subunit">
    <text evidence="6">Occurs in many kinds of cells as a complex with monomeric actin in a 1:1 ratio.</text>
</comment>
<dbReference type="InterPro" id="IPR036140">
    <property type="entry name" value="PFN_sf"/>
</dbReference>
<dbReference type="OrthoDB" id="421374at2759"/>
<dbReference type="PANTHER" id="PTHR11604">
    <property type="entry name" value="PROFILIN"/>
    <property type="match status" value="1"/>
</dbReference>
<evidence type="ECO:0000256" key="5">
    <source>
        <dbReference type="ARBA" id="ARBA00023212"/>
    </source>
</evidence>
<dbReference type="PRINTS" id="PR01640">
    <property type="entry name" value="PROFILINPLNT"/>
</dbReference>
<keyword evidence="3" id="KW-0963">Cytoplasm</keyword>
<dbReference type="Proteomes" id="UP000244722">
    <property type="component" value="Unassembled WGS sequence"/>
</dbReference>
<comment type="function">
    <text evidence="6">Binds to actin and affects the structure of the cytoskeleton. At high concentrations, profilin prevents the polymerization of actin, whereas it enhances it at low concentrations.</text>
</comment>
<keyword evidence="9" id="KW-1185">Reference proteome</keyword>
<comment type="similarity">
    <text evidence="2 7">Belongs to the profilin family.</text>
</comment>
<dbReference type="InterPro" id="IPR048278">
    <property type="entry name" value="PFN"/>
</dbReference>
<dbReference type="PRINTS" id="PR00392">
    <property type="entry name" value="PROFILIN"/>
</dbReference>
<evidence type="ECO:0000256" key="1">
    <source>
        <dbReference type="ARBA" id="ARBA00004245"/>
    </source>
</evidence>
<comment type="subcellular location">
    <subcellularLocation>
        <location evidence="1">Cytoplasm</location>
        <location evidence="1">Cytoskeleton</location>
    </subcellularLocation>
</comment>
<accession>A0A2T7A0J9</accession>
<dbReference type="GO" id="GO:0005938">
    <property type="term" value="C:cell cortex"/>
    <property type="evidence" value="ECO:0007669"/>
    <property type="project" value="TreeGrafter"/>
</dbReference>
<name>A0A2T7A0J9_TUBBO</name>
<evidence type="ECO:0000313" key="8">
    <source>
        <dbReference type="EMBL" id="PUU81250.1"/>
    </source>
</evidence>
<dbReference type="STRING" id="42251.A0A2T7A0J9"/>
<dbReference type="PANTHER" id="PTHR11604:SF0">
    <property type="entry name" value="PROFILIN"/>
    <property type="match status" value="1"/>
</dbReference>
<dbReference type="GO" id="GO:0003785">
    <property type="term" value="F:actin monomer binding"/>
    <property type="evidence" value="ECO:0007669"/>
    <property type="project" value="TreeGrafter"/>
</dbReference>
<evidence type="ECO:0000256" key="2">
    <source>
        <dbReference type="ARBA" id="ARBA00010058"/>
    </source>
</evidence>
<dbReference type="SMART" id="SM00392">
    <property type="entry name" value="PROF"/>
    <property type="match status" value="1"/>
</dbReference>
<dbReference type="EMBL" id="NESQ01000048">
    <property type="protein sequence ID" value="PUU81250.1"/>
    <property type="molecule type" value="Genomic_DNA"/>
</dbReference>
<dbReference type="GO" id="GO:0005856">
    <property type="term" value="C:cytoskeleton"/>
    <property type="evidence" value="ECO:0007669"/>
    <property type="project" value="UniProtKB-SubCell"/>
</dbReference>
<dbReference type="FunFam" id="3.30.450.30:FF:000001">
    <property type="entry name" value="Profilin"/>
    <property type="match status" value="1"/>
</dbReference>
<evidence type="ECO:0000256" key="4">
    <source>
        <dbReference type="ARBA" id="ARBA00023203"/>
    </source>
</evidence>
<dbReference type="InterPro" id="IPR005455">
    <property type="entry name" value="PFN_euk"/>
</dbReference>
<dbReference type="Gene3D" id="3.30.450.30">
    <property type="entry name" value="Dynein light chain 2a, cytoplasmic"/>
    <property type="match status" value="1"/>
</dbReference>
<dbReference type="InterPro" id="IPR027310">
    <property type="entry name" value="Profilin_CS"/>
</dbReference>
<evidence type="ECO:0000313" key="9">
    <source>
        <dbReference type="Proteomes" id="UP000244722"/>
    </source>
</evidence>
<dbReference type="PROSITE" id="PS00414">
    <property type="entry name" value="PROFILIN"/>
    <property type="match status" value="1"/>
</dbReference>
<organism evidence="8 9">
    <name type="scientific">Tuber borchii</name>
    <name type="common">White truffle</name>
    <dbReference type="NCBI Taxonomy" id="42251"/>
    <lineage>
        <taxon>Eukaryota</taxon>
        <taxon>Fungi</taxon>
        <taxon>Dikarya</taxon>
        <taxon>Ascomycota</taxon>
        <taxon>Pezizomycotina</taxon>
        <taxon>Pezizomycetes</taxon>
        <taxon>Pezizales</taxon>
        <taxon>Tuberaceae</taxon>
        <taxon>Tuber</taxon>
    </lineage>
</organism>
<dbReference type="CDD" id="cd00148">
    <property type="entry name" value="PROF"/>
    <property type="match status" value="1"/>
</dbReference>
<evidence type="ECO:0000256" key="7">
    <source>
        <dbReference type="RuleBase" id="RU003909"/>
    </source>
</evidence>
<gene>
    <name evidence="8" type="ORF">B9Z19DRAFT_1077693</name>
</gene>
<sequence>MSWQSYVDTSLVGSGKLDAAAIFSVDGKSVWASSAGFVIKPEEIETLVRAYEGEKNLTDLASTGFHIGGVKYFTIMSTGRSIYGKQGKAGIVCVKTKQAILVAHYGETVQPGEAATTVEKLADYLIGVGY</sequence>
<evidence type="ECO:0000256" key="3">
    <source>
        <dbReference type="ARBA" id="ARBA00022490"/>
    </source>
</evidence>
<protein>
    <recommendedName>
        <fullName evidence="7">Profilin</fullName>
    </recommendedName>
</protein>
<reference evidence="8 9" key="1">
    <citation type="submission" date="2017-04" db="EMBL/GenBank/DDBJ databases">
        <title>Draft genome sequence of Tuber borchii Vittad., a whitish edible truffle.</title>
        <authorList>
            <consortium name="DOE Joint Genome Institute"/>
            <person name="Murat C."/>
            <person name="Kuo A."/>
            <person name="Barry K.W."/>
            <person name="Clum A."/>
            <person name="Dockter R.B."/>
            <person name="Fauchery L."/>
            <person name="Iotti M."/>
            <person name="Kohler A."/>
            <person name="Labutti K."/>
            <person name="Lindquist E.A."/>
            <person name="Lipzen A."/>
            <person name="Ohm R.A."/>
            <person name="Wang M."/>
            <person name="Grigoriev I.V."/>
            <person name="Zambonelli A."/>
            <person name="Martin F.M."/>
        </authorList>
    </citation>
    <scope>NUCLEOTIDE SEQUENCE [LARGE SCALE GENOMIC DNA]</scope>
    <source>
        <strain evidence="8 9">Tbo3840</strain>
    </source>
</reference>
<keyword evidence="4 7" id="KW-0009">Actin-binding</keyword>
<keyword evidence="5 6" id="KW-0206">Cytoskeleton</keyword>
<dbReference type="GO" id="GO:1903475">
    <property type="term" value="P:mitotic actomyosin contractile ring assembly"/>
    <property type="evidence" value="ECO:0007669"/>
    <property type="project" value="UniProtKB-ARBA"/>
</dbReference>
<dbReference type="AlphaFoldDB" id="A0A2T7A0J9"/>